<name>A0ABZ1D317_9TREE</name>
<dbReference type="EMBL" id="CP141886">
    <property type="protein sequence ID" value="WRT67919.1"/>
    <property type="molecule type" value="Genomic_DNA"/>
</dbReference>
<dbReference type="Pfam" id="PF00636">
    <property type="entry name" value="Ribonuclease_3"/>
    <property type="match status" value="1"/>
</dbReference>
<proteinExistence type="predicted"/>
<protein>
    <recommendedName>
        <fullName evidence="2">RNase III domain-containing protein</fullName>
    </recommendedName>
</protein>
<keyword evidence="4" id="KW-1185">Reference proteome</keyword>
<evidence type="ECO:0000313" key="3">
    <source>
        <dbReference type="EMBL" id="WRT67919.1"/>
    </source>
</evidence>
<dbReference type="Proteomes" id="UP001329825">
    <property type="component" value="Chromosome 6"/>
</dbReference>
<gene>
    <name evidence="3" type="ORF">IL334_004893</name>
</gene>
<feature type="compositionally biased region" description="Polar residues" evidence="1">
    <location>
        <begin position="261"/>
        <end position="275"/>
    </location>
</feature>
<dbReference type="PROSITE" id="PS00517">
    <property type="entry name" value="RNASE_3_1"/>
    <property type="match status" value="1"/>
</dbReference>
<dbReference type="InterPro" id="IPR036389">
    <property type="entry name" value="RNase_III_sf"/>
</dbReference>
<evidence type="ECO:0000313" key="4">
    <source>
        <dbReference type="Proteomes" id="UP001329825"/>
    </source>
</evidence>
<evidence type="ECO:0000256" key="1">
    <source>
        <dbReference type="SAM" id="MobiDB-lite"/>
    </source>
</evidence>
<feature type="domain" description="RNase III" evidence="2">
    <location>
        <begin position="31"/>
        <end position="158"/>
    </location>
</feature>
<accession>A0ABZ1D317</accession>
<dbReference type="SUPFAM" id="SSF69065">
    <property type="entry name" value="RNase III domain-like"/>
    <property type="match status" value="1"/>
</dbReference>
<dbReference type="RefSeq" id="XP_062792659.1">
    <property type="nucleotide sequence ID" value="XM_062936608.1"/>
</dbReference>
<dbReference type="CDD" id="cd00593">
    <property type="entry name" value="RIBOc"/>
    <property type="match status" value="1"/>
</dbReference>
<feature type="compositionally biased region" description="Acidic residues" evidence="1">
    <location>
        <begin position="247"/>
        <end position="257"/>
    </location>
</feature>
<dbReference type="SMART" id="SM00535">
    <property type="entry name" value="RIBOc"/>
    <property type="match status" value="1"/>
</dbReference>
<organism evidence="3 4">
    <name type="scientific">Kwoniella shivajii</name>
    <dbReference type="NCBI Taxonomy" id="564305"/>
    <lineage>
        <taxon>Eukaryota</taxon>
        <taxon>Fungi</taxon>
        <taxon>Dikarya</taxon>
        <taxon>Basidiomycota</taxon>
        <taxon>Agaricomycotina</taxon>
        <taxon>Tremellomycetes</taxon>
        <taxon>Tremellales</taxon>
        <taxon>Cryptococcaceae</taxon>
        <taxon>Kwoniella</taxon>
    </lineage>
</organism>
<sequence>MSEVAHDYTRCLHTYVPPPLPKLNLPPLPPVTDLRLHQMVFTHASAQTMPKKYGTAMNLIDGQAGVSYEKLEFVGDALLETIIVTLGHDLYPNHLQGSATILRGILAANATLAQVSVQYGLPHRIRSESSLRHNIKRSEKIQASVFEAYIAGVYYSLLGHRGNTTPKSAELFNKQEAKEIDKAVQQLTLADHMRNEEDNIPKPTTFTQDAGYVDAESHTDSDTSTDSQSDDEDSDQYDGIEILFEEPSLEEKSDDSEEHLPQSSTCPGEGSSESSIEFPDQHSEDTSSSDTIRPCMTRGQAIDYLFNWLEPVFTPIAHFVVENLKVEEKRLETVPRVRQIQLIPPAEWLEEDKKARGSKAFLHTHGNIVEMPTYKDTRHEGKLATPLWKVVCTAKDVFGKEWSAESTRLTKQAASSVAAWKVCVAMGILEEEEEQEELEEVANQSGK</sequence>
<dbReference type="InterPro" id="IPR000999">
    <property type="entry name" value="RNase_III_dom"/>
</dbReference>
<dbReference type="PROSITE" id="PS50142">
    <property type="entry name" value="RNASE_3_2"/>
    <property type="match status" value="1"/>
</dbReference>
<reference evidence="3 4" key="1">
    <citation type="submission" date="2024-01" db="EMBL/GenBank/DDBJ databases">
        <title>Comparative genomics of Cryptococcus and Kwoniella reveals pathogenesis evolution and contrasting modes of karyotype evolution via chromosome fusion or intercentromeric recombination.</title>
        <authorList>
            <person name="Coelho M.A."/>
            <person name="David-Palma M."/>
            <person name="Shea T."/>
            <person name="Bowers K."/>
            <person name="McGinley-Smith S."/>
            <person name="Mohammad A.W."/>
            <person name="Gnirke A."/>
            <person name="Yurkov A.M."/>
            <person name="Nowrousian M."/>
            <person name="Sun S."/>
            <person name="Cuomo C.A."/>
            <person name="Heitman J."/>
        </authorList>
    </citation>
    <scope>NUCLEOTIDE SEQUENCE [LARGE SCALE GENOMIC DNA]</scope>
    <source>
        <strain evidence="3">CBS 11374</strain>
    </source>
</reference>
<evidence type="ECO:0000259" key="2">
    <source>
        <dbReference type="PROSITE" id="PS50142"/>
    </source>
</evidence>
<feature type="region of interest" description="Disordered" evidence="1">
    <location>
        <begin position="193"/>
        <end position="235"/>
    </location>
</feature>
<dbReference type="Gene3D" id="1.10.1520.10">
    <property type="entry name" value="Ribonuclease III domain"/>
    <property type="match status" value="1"/>
</dbReference>
<feature type="region of interest" description="Disordered" evidence="1">
    <location>
        <begin position="247"/>
        <end position="294"/>
    </location>
</feature>
<dbReference type="GeneID" id="87957024"/>